<organism evidence="1 2">
    <name type="scientific">Coniosporium uncinatum</name>
    <dbReference type="NCBI Taxonomy" id="93489"/>
    <lineage>
        <taxon>Eukaryota</taxon>
        <taxon>Fungi</taxon>
        <taxon>Dikarya</taxon>
        <taxon>Ascomycota</taxon>
        <taxon>Pezizomycotina</taxon>
        <taxon>Dothideomycetes</taxon>
        <taxon>Dothideomycetes incertae sedis</taxon>
        <taxon>Coniosporium</taxon>
    </lineage>
</organism>
<comment type="caution">
    <text evidence="1">The sequence shown here is derived from an EMBL/GenBank/DDBJ whole genome shotgun (WGS) entry which is preliminary data.</text>
</comment>
<keyword evidence="2" id="KW-1185">Reference proteome</keyword>
<reference evidence="1" key="1">
    <citation type="submission" date="2024-09" db="EMBL/GenBank/DDBJ databases">
        <title>Black Yeasts Isolated from many extreme environments.</title>
        <authorList>
            <person name="Coleine C."/>
            <person name="Stajich J.E."/>
            <person name="Selbmann L."/>
        </authorList>
    </citation>
    <scope>NUCLEOTIDE SEQUENCE</scope>
    <source>
        <strain evidence="1">CCFEE 5737</strain>
    </source>
</reference>
<dbReference type="Proteomes" id="UP001186974">
    <property type="component" value="Unassembled WGS sequence"/>
</dbReference>
<protein>
    <submittedName>
        <fullName evidence="1">Uncharacterized protein</fullName>
    </submittedName>
</protein>
<dbReference type="EMBL" id="JAWDJW010001375">
    <property type="protein sequence ID" value="KAK3079103.1"/>
    <property type="molecule type" value="Genomic_DNA"/>
</dbReference>
<accession>A0ACC3DRD8</accession>
<gene>
    <name evidence="1" type="ORF">LTS18_005738</name>
</gene>
<proteinExistence type="predicted"/>
<sequence>MTRSSFLNPPPGDLIHQMAKDALVQRFTSLFELCRKLPFYFDNVFRWGTWDRDDSMWMLRWAGLVNLICIGYHSRFDEEQMGRRGNEANWWRELIKYLETVPRILRLRLRLTAEEKVYMNLYEQASKLEYGTTDAEEDFDAAKTELEEKDECLGDCISDDPLTKEPWISLKTTYMEKTSQAFHRCIRDHLDRCTPSCRNEKERYSKSEWEEWAEGNATQELRAEPLAKEPSELDAAEWKAGELLEALHEDLLESQPEDVEPDKQDSFPGRAGQQDLEDDVFAQKLQRVKKRRSRVLVARWMTLAERSDSPVFCETEDLGVNGCEEDSTLYASKRSPISRNEVEDVVLCTSKDRPLFEDGLSADAWTSIPLTEVDSSSDTNGGDTWSDPWVETDQERECRVRSERESGLDRRLRLQVEAKREEQEYHDEVARLTRTVGLPHALFTEDTVKMQLDAEQQRIYQAERQRSLAGFYSVYREGLRQGKKAPSAIWNEMDKLGI</sequence>
<evidence type="ECO:0000313" key="2">
    <source>
        <dbReference type="Proteomes" id="UP001186974"/>
    </source>
</evidence>
<evidence type="ECO:0000313" key="1">
    <source>
        <dbReference type="EMBL" id="KAK3079103.1"/>
    </source>
</evidence>
<name>A0ACC3DRD8_9PEZI</name>